<name>A0A9P5XFD6_9AGAR</name>
<dbReference type="EMBL" id="MU151106">
    <property type="protein sequence ID" value="KAF9450363.1"/>
    <property type="molecule type" value="Genomic_DNA"/>
</dbReference>
<feature type="region of interest" description="Disordered" evidence="1">
    <location>
        <begin position="1"/>
        <end position="31"/>
    </location>
</feature>
<reference evidence="2" key="1">
    <citation type="submission" date="2020-11" db="EMBL/GenBank/DDBJ databases">
        <authorList>
            <consortium name="DOE Joint Genome Institute"/>
            <person name="Ahrendt S."/>
            <person name="Riley R."/>
            <person name="Andreopoulos W."/>
            <person name="Labutti K."/>
            <person name="Pangilinan J."/>
            <person name="Ruiz-Duenas F.J."/>
            <person name="Barrasa J.M."/>
            <person name="Sanchez-Garcia M."/>
            <person name="Camarero S."/>
            <person name="Miyauchi S."/>
            <person name="Serrano A."/>
            <person name="Linde D."/>
            <person name="Babiker R."/>
            <person name="Drula E."/>
            <person name="Ayuso-Fernandez I."/>
            <person name="Pacheco R."/>
            <person name="Padilla G."/>
            <person name="Ferreira P."/>
            <person name="Barriuso J."/>
            <person name="Kellner H."/>
            <person name="Castanera R."/>
            <person name="Alfaro M."/>
            <person name="Ramirez L."/>
            <person name="Pisabarro A.G."/>
            <person name="Kuo A."/>
            <person name="Tritt A."/>
            <person name="Lipzen A."/>
            <person name="He G."/>
            <person name="Yan M."/>
            <person name="Ng V."/>
            <person name="Cullen D."/>
            <person name="Martin F."/>
            <person name="Rosso M.-N."/>
            <person name="Henrissat B."/>
            <person name="Hibbett D."/>
            <person name="Martinez A.T."/>
            <person name="Grigoriev I.V."/>
        </authorList>
    </citation>
    <scope>NUCLEOTIDE SEQUENCE</scope>
    <source>
        <strain evidence="2">MF-IS2</strain>
    </source>
</reference>
<gene>
    <name evidence="2" type="ORF">P691DRAFT_471053</name>
</gene>
<feature type="compositionally biased region" description="Polar residues" evidence="1">
    <location>
        <begin position="1"/>
        <end position="12"/>
    </location>
</feature>
<proteinExistence type="predicted"/>
<keyword evidence="3" id="KW-1185">Reference proteome</keyword>
<dbReference type="SUPFAM" id="SSF52540">
    <property type="entry name" value="P-loop containing nucleoside triphosphate hydrolases"/>
    <property type="match status" value="1"/>
</dbReference>
<accession>A0A9P5XFD6</accession>
<dbReference type="InterPro" id="IPR027417">
    <property type="entry name" value="P-loop_NTPase"/>
</dbReference>
<evidence type="ECO:0000313" key="3">
    <source>
        <dbReference type="Proteomes" id="UP000807342"/>
    </source>
</evidence>
<dbReference type="AlphaFoldDB" id="A0A9P5XFD6"/>
<evidence type="ECO:0008006" key="4">
    <source>
        <dbReference type="Google" id="ProtNLM"/>
    </source>
</evidence>
<sequence length="217" mass="24808">MGSCFSRKSTGASGAGSKVAGLRRPGQYEGSRQNEDGFIVAVVGRTGSGLSQFIHDTFESVPVMINEISTSRRVVFIDTPGFDYSDDNDEYTTFKQLSRWLRDSYGPRVRLDGVIYMHNIWNEEVYHRSPLLTCGPLEELCGHDWRQKVILVNSHWDEHVKDDSKQREASLKTGYWRFMLSKDSPMVRYESPGDRKRAIEILKMIINPDQITRGQPL</sequence>
<protein>
    <recommendedName>
        <fullName evidence="4">G domain-containing protein</fullName>
    </recommendedName>
</protein>
<dbReference type="OrthoDB" id="3037067at2759"/>
<dbReference type="Proteomes" id="UP000807342">
    <property type="component" value="Unassembled WGS sequence"/>
</dbReference>
<dbReference type="Gene3D" id="3.40.50.300">
    <property type="entry name" value="P-loop containing nucleotide triphosphate hydrolases"/>
    <property type="match status" value="1"/>
</dbReference>
<comment type="caution">
    <text evidence="2">The sequence shown here is derived from an EMBL/GenBank/DDBJ whole genome shotgun (WGS) entry which is preliminary data.</text>
</comment>
<organism evidence="2 3">
    <name type="scientific">Macrolepiota fuliginosa MF-IS2</name>
    <dbReference type="NCBI Taxonomy" id="1400762"/>
    <lineage>
        <taxon>Eukaryota</taxon>
        <taxon>Fungi</taxon>
        <taxon>Dikarya</taxon>
        <taxon>Basidiomycota</taxon>
        <taxon>Agaricomycotina</taxon>
        <taxon>Agaricomycetes</taxon>
        <taxon>Agaricomycetidae</taxon>
        <taxon>Agaricales</taxon>
        <taxon>Agaricineae</taxon>
        <taxon>Agaricaceae</taxon>
        <taxon>Macrolepiota</taxon>
    </lineage>
</organism>
<evidence type="ECO:0000256" key="1">
    <source>
        <dbReference type="SAM" id="MobiDB-lite"/>
    </source>
</evidence>
<evidence type="ECO:0000313" key="2">
    <source>
        <dbReference type="EMBL" id="KAF9450363.1"/>
    </source>
</evidence>